<proteinExistence type="inferred from homology"/>
<dbReference type="GO" id="GO:0046872">
    <property type="term" value="F:metal ion binding"/>
    <property type="evidence" value="ECO:0007669"/>
    <property type="project" value="UniProtKB-KW"/>
</dbReference>
<dbReference type="AlphaFoldDB" id="C5FYI3"/>
<dbReference type="EC" id="2.7.7.49" evidence="2 13"/>
<dbReference type="eggNOG" id="KOG1005">
    <property type="taxonomic scope" value="Eukaryota"/>
</dbReference>
<dbReference type="OrthoDB" id="289721at2759"/>
<evidence type="ECO:0000256" key="2">
    <source>
        <dbReference type="ARBA" id="ARBA00012493"/>
    </source>
</evidence>
<protein>
    <recommendedName>
        <fullName evidence="3 13">Telomerase reverse transcriptase</fullName>
        <ecNumber evidence="2 13">2.7.7.49</ecNumber>
    </recommendedName>
    <alternativeName>
        <fullName evidence="13">Telomerase catalytic subunit</fullName>
    </alternativeName>
</protein>
<evidence type="ECO:0000313" key="16">
    <source>
        <dbReference type="EMBL" id="EEQ34581.1"/>
    </source>
</evidence>
<dbReference type="RefSeq" id="XP_002843617.1">
    <property type="nucleotide sequence ID" value="XM_002843571.1"/>
</dbReference>
<dbReference type="HOGENOM" id="CLU_001996_0_1_1"/>
<dbReference type="Proteomes" id="UP000002035">
    <property type="component" value="Unassembled WGS sequence"/>
</dbReference>
<dbReference type="PROSITE" id="PS50878">
    <property type="entry name" value="RT_POL"/>
    <property type="match status" value="1"/>
</dbReference>
<keyword evidence="7 13" id="KW-0479">Metal-binding</keyword>
<feature type="region of interest" description="Disordered" evidence="14">
    <location>
        <begin position="1"/>
        <end position="42"/>
    </location>
</feature>
<comment type="subcellular location">
    <subcellularLocation>
        <location evidence="13">Nucleus</location>
    </subcellularLocation>
    <subcellularLocation>
        <location evidence="13">Chromosome</location>
        <location evidence="13">Telomere</location>
    </subcellularLocation>
</comment>
<evidence type="ECO:0000256" key="11">
    <source>
        <dbReference type="ARBA" id="ARBA00023242"/>
    </source>
</evidence>
<evidence type="ECO:0000256" key="1">
    <source>
        <dbReference type="ARBA" id="ARBA00008001"/>
    </source>
</evidence>
<keyword evidence="4 13" id="KW-0158">Chromosome</keyword>
<keyword evidence="9 13" id="KW-0779">Telomere</keyword>
<dbReference type="GO" id="GO:0042162">
    <property type="term" value="F:telomeric DNA binding"/>
    <property type="evidence" value="ECO:0007669"/>
    <property type="project" value="TreeGrafter"/>
</dbReference>
<evidence type="ECO:0000259" key="15">
    <source>
        <dbReference type="PROSITE" id="PS50878"/>
    </source>
</evidence>
<evidence type="ECO:0000256" key="13">
    <source>
        <dbReference type="RuleBase" id="RU365061"/>
    </source>
</evidence>
<organism evidence="16 17">
    <name type="scientific">Arthroderma otae (strain ATCC MYA-4605 / CBS 113480)</name>
    <name type="common">Microsporum canis</name>
    <dbReference type="NCBI Taxonomy" id="554155"/>
    <lineage>
        <taxon>Eukaryota</taxon>
        <taxon>Fungi</taxon>
        <taxon>Dikarya</taxon>
        <taxon>Ascomycota</taxon>
        <taxon>Pezizomycotina</taxon>
        <taxon>Eurotiomycetes</taxon>
        <taxon>Eurotiomycetidae</taxon>
        <taxon>Onygenales</taxon>
        <taxon>Arthrodermataceae</taxon>
        <taxon>Microsporum</taxon>
    </lineage>
</organism>
<comment type="function">
    <text evidence="13">Telomerase is a ribonucleoprotein enzyme essential for the replication of chromosome termini in most eukaryotes. It elongates telomeres. It is a reverse transcriptase that adds simple sequence repeats to chromosome ends by copying a template sequence within the RNA component of the enzyme.</text>
</comment>
<feature type="domain" description="Reverse transcriptase" evidence="15">
    <location>
        <begin position="573"/>
        <end position="935"/>
    </location>
</feature>
<gene>
    <name evidence="16" type="ORF">MCYG_07400</name>
</gene>
<sequence length="1128" mass="127627">MGKRKRGTQEHGDGGEPAAGRADKHADGEGEGDAEAGDENKRREMVQQGVLAFYYPRLLSLRTYLLELLPASSVSRQHRVRSVGREKSKEDGERVARLLDSTIVGVLKPASPAINSARQRELAAFTQSQVRSSALRGTDVGATSDIADVVNFAIYSLFSGAGHPSHILCHGYQRAGEQMGDQEYFSSTGIVPRLPNRSVNMLKRAPWTDVMDLLGGSCEDIMLHLLLDCGLFIHLHGQSYYQLSGVYHPPLTYTTYADGVIGIPLTKLDALNAPDKPCIRKPAEIVFVRRRMFYARSSLNAQREPRLGLQHIHVLNRYQSDTVHVMKYIFPRQFGLHNVFTSAVDRTETAMPFKDYSLREREIASKPGEKVPRRLRGRLVELVQSMQKRHSRCAYVELLRHYCPKRTIDAAGKVTMTDYATPTHAVSAFCRAVLQKVIPYEMYGCGEDGVRNRNTVMRNVDRFLSLRRFETLSLHEVVQGLKIGCVSWLSPDGSTDKKPCLSDTRKREEIFHEFIYYIFDSLLIPLVRSNFYLTEASVYKNRLFYFRHDVWKHLSEPVMADLKLSVFQDIKRSKAERLLNGESLGYSNIRLLPKATGARPITNLRRRPTLRKAWKTGTPMLGSSINTQLAPLFHVLNYERTQSPENVGSSLPSTTAMYPRLKKFKEEITTRGGGSLTGPLYFVKLDVQACFDTIPQTRLMQLVDKLVVDDAYRVSKHVEFHLNHNSGPRPAVVKRECHQSINKSTSSANKPRRKFVARAAAFDDFQPVYDAVSSTSTPGQCNRGGAGTGTVYVDLGSRRMHTRGELLALLEKHVRNNLIKIGKRYYRQKRGIPQGSVISSILCGFFYGEHELERLAFLRDPGTHALLMRYVDDYLLITTDRQLAERFLQVMLDGDEEFGISVAPEKTLINFDAEVNGRHLPRLESSLFPYCGTLIDTRSLALSRDRPSPNNSHNNGNSVNIRDSLTVDSTRTPGQTFTRKALAAFRLQTHAMFLDTKHSSSSVVLANLFCNFMECAMKTCAYWCAMKQRQTSSSTRLLTFTISSLLAYGACFIRSRSAGGLIDFECNITHRQVRWLGAMAFRRVLGRKQTRFKEVLRWLDGLLRDCKPSTDRELFRLRRALTVPPCRY</sequence>
<dbReference type="InterPro" id="IPR021891">
    <property type="entry name" value="Telomerase_RBD"/>
</dbReference>
<dbReference type="GO" id="GO:0000781">
    <property type="term" value="C:chromosome, telomeric region"/>
    <property type="evidence" value="ECO:0007669"/>
    <property type="project" value="UniProtKB-SubCell"/>
</dbReference>
<dbReference type="GO" id="GO:0070034">
    <property type="term" value="F:telomerase RNA binding"/>
    <property type="evidence" value="ECO:0007669"/>
    <property type="project" value="TreeGrafter"/>
</dbReference>
<evidence type="ECO:0000313" key="17">
    <source>
        <dbReference type="Proteomes" id="UP000002035"/>
    </source>
</evidence>
<comment type="similarity">
    <text evidence="1 13">Belongs to the reverse transcriptase family. Telomerase subfamily.</text>
</comment>
<evidence type="ECO:0000256" key="14">
    <source>
        <dbReference type="SAM" id="MobiDB-lite"/>
    </source>
</evidence>
<evidence type="ECO:0000256" key="3">
    <source>
        <dbReference type="ARBA" id="ARBA00016182"/>
    </source>
</evidence>
<reference evidence="17" key="1">
    <citation type="journal article" date="2012" name="MBio">
        <title>Comparative genome analysis of Trichophyton rubrum and related dermatophytes reveals candidate genes involved in infection.</title>
        <authorList>
            <person name="Martinez D.A."/>
            <person name="Oliver B.G."/>
            <person name="Graeser Y."/>
            <person name="Goldberg J.M."/>
            <person name="Li W."/>
            <person name="Martinez-Rossi N.M."/>
            <person name="Monod M."/>
            <person name="Shelest E."/>
            <person name="Barton R.C."/>
            <person name="Birch E."/>
            <person name="Brakhage A.A."/>
            <person name="Chen Z."/>
            <person name="Gurr S.J."/>
            <person name="Heiman D."/>
            <person name="Heitman J."/>
            <person name="Kosti I."/>
            <person name="Rossi A."/>
            <person name="Saif S."/>
            <person name="Samalova M."/>
            <person name="Saunders C.W."/>
            <person name="Shea T."/>
            <person name="Summerbell R.C."/>
            <person name="Xu J."/>
            <person name="Young S."/>
            <person name="Zeng Q."/>
            <person name="Birren B.W."/>
            <person name="Cuomo C.A."/>
            <person name="White T.C."/>
        </authorList>
    </citation>
    <scope>NUCLEOTIDE SEQUENCE [LARGE SCALE GENOMIC DNA]</scope>
    <source>
        <strain evidence="17">ATCC MYA-4605 / CBS 113480</strain>
    </source>
</reference>
<dbReference type="GO" id="GO:0007004">
    <property type="term" value="P:telomere maintenance via telomerase"/>
    <property type="evidence" value="ECO:0007669"/>
    <property type="project" value="TreeGrafter"/>
</dbReference>
<dbReference type="InterPro" id="IPR003545">
    <property type="entry name" value="Telomerase_RT"/>
</dbReference>
<evidence type="ECO:0000256" key="10">
    <source>
        <dbReference type="ARBA" id="ARBA00022918"/>
    </source>
</evidence>
<evidence type="ECO:0000256" key="4">
    <source>
        <dbReference type="ARBA" id="ARBA00022454"/>
    </source>
</evidence>
<dbReference type="EMBL" id="DS995707">
    <property type="protein sequence ID" value="EEQ34581.1"/>
    <property type="molecule type" value="Genomic_DNA"/>
</dbReference>
<evidence type="ECO:0000256" key="6">
    <source>
        <dbReference type="ARBA" id="ARBA00022695"/>
    </source>
</evidence>
<dbReference type="Pfam" id="PF21399">
    <property type="entry name" value="TERT_C"/>
    <property type="match status" value="1"/>
</dbReference>
<keyword evidence="17" id="KW-1185">Reference proteome</keyword>
<evidence type="ECO:0000256" key="7">
    <source>
        <dbReference type="ARBA" id="ARBA00022723"/>
    </source>
</evidence>
<dbReference type="PRINTS" id="PR01365">
    <property type="entry name" value="TELOMERASERT"/>
</dbReference>
<evidence type="ECO:0000256" key="5">
    <source>
        <dbReference type="ARBA" id="ARBA00022679"/>
    </source>
</evidence>
<dbReference type="SMART" id="SM00975">
    <property type="entry name" value="Telomerase_RBD"/>
    <property type="match status" value="1"/>
</dbReference>
<dbReference type="Gene3D" id="3.30.70.2630">
    <property type="match status" value="1"/>
</dbReference>
<dbReference type="Pfam" id="PF12009">
    <property type="entry name" value="Telomerase_RBD"/>
    <property type="match status" value="1"/>
</dbReference>
<keyword evidence="10 13" id="KW-0695">RNA-directed DNA polymerase</keyword>
<keyword evidence="6 13" id="KW-0548">Nucleotidyltransferase</keyword>
<dbReference type="Gene3D" id="1.10.132.70">
    <property type="match status" value="1"/>
</dbReference>
<dbReference type="InterPro" id="IPR049139">
    <property type="entry name" value="TERT_C"/>
</dbReference>
<dbReference type="InterPro" id="IPR000477">
    <property type="entry name" value="RT_dom"/>
</dbReference>
<dbReference type="GeneID" id="9225806"/>
<dbReference type="VEuPathDB" id="FungiDB:MCYG_07400"/>
<dbReference type="STRING" id="554155.C5FYI3"/>
<feature type="compositionally biased region" description="Low complexity" evidence="14">
    <location>
        <begin position="948"/>
        <end position="960"/>
    </location>
</feature>
<keyword evidence="5 13" id="KW-0808">Transferase</keyword>
<evidence type="ECO:0000256" key="12">
    <source>
        <dbReference type="ARBA" id="ARBA00048173"/>
    </source>
</evidence>
<name>C5FYI3_ARTOC</name>
<dbReference type="PANTHER" id="PTHR12066">
    <property type="entry name" value="TELOMERASE REVERSE TRANSCRIPTASE"/>
    <property type="match status" value="1"/>
</dbReference>
<comment type="catalytic activity">
    <reaction evidence="12 13">
        <text>DNA(n) + a 2'-deoxyribonucleoside 5'-triphosphate = DNA(n+1) + diphosphate</text>
        <dbReference type="Rhea" id="RHEA:22508"/>
        <dbReference type="Rhea" id="RHEA-COMP:17339"/>
        <dbReference type="Rhea" id="RHEA-COMP:17340"/>
        <dbReference type="ChEBI" id="CHEBI:33019"/>
        <dbReference type="ChEBI" id="CHEBI:61560"/>
        <dbReference type="ChEBI" id="CHEBI:173112"/>
        <dbReference type="EC" id="2.7.7.49"/>
    </reaction>
</comment>
<keyword evidence="11 13" id="KW-0539">Nucleus</keyword>
<dbReference type="Gene3D" id="1.10.357.90">
    <property type="match status" value="1"/>
</dbReference>
<dbReference type="OMA" id="FDTIPQE"/>
<accession>C5FYI3</accession>
<evidence type="ECO:0000256" key="8">
    <source>
        <dbReference type="ARBA" id="ARBA00022842"/>
    </source>
</evidence>
<keyword evidence="8 13" id="KW-0460">Magnesium</keyword>
<dbReference type="GO" id="GO:0000333">
    <property type="term" value="C:telomerase catalytic core complex"/>
    <property type="evidence" value="ECO:0007669"/>
    <property type="project" value="TreeGrafter"/>
</dbReference>
<dbReference type="CDD" id="cd01648">
    <property type="entry name" value="TERT"/>
    <property type="match status" value="1"/>
</dbReference>
<dbReference type="PANTHER" id="PTHR12066:SF0">
    <property type="entry name" value="TELOMERASE REVERSE TRANSCRIPTASE"/>
    <property type="match status" value="1"/>
</dbReference>
<feature type="region of interest" description="Disordered" evidence="14">
    <location>
        <begin position="942"/>
        <end position="965"/>
    </location>
</feature>
<evidence type="ECO:0000256" key="9">
    <source>
        <dbReference type="ARBA" id="ARBA00022895"/>
    </source>
</evidence>
<dbReference type="GO" id="GO:0003720">
    <property type="term" value="F:telomerase activity"/>
    <property type="evidence" value="ECO:0007669"/>
    <property type="project" value="InterPro"/>
</dbReference>